<accession>A0A166PJG2</accession>
<organism evidence="1 2">
    <name type="scientific">Athelia psychrophila</name>
    <dbReference type="NCBI Taxonomy" id="1759441"/>
    <lineage>
        <taxon>Eukaryota</taxon>
        <taxon>Fungi</taxon>
        <taxon>Dikarya</taxon>
        <taxon>Basidiomycota</taxon>
        <taxon>Agaricomycotina</taxon>
        <taxon>Agaricomycetes</taxon>
        <taxon>Agaricomycetidae</taxon>
        <taxon>Atheliales</taxon>
        <taxon>Atheliaceae</taxon>
        <taxon>Athelia</taxon>
    </lineage>
</organism>
<dbReference type="Proteomes" id="UP000076532">
    <property type="component" value="Unassembled WGS sequence"/>
</dbReference>
<gene>
    <name evidence="1" type="ORF">FIBSPDRAFT_358255</name>
</gene>
<dbReference type="EMBL" id="KV417516">
    <property type="protein sequence ID" value="KZP26158.1"/>
    <property type="molecule type" value="Genomic_DNA"/>
</dbReference>
<proteinExistence type="predicted"/>
<dbReference type="AlphaFoldDB" id="A0A166PJG2"/>
<protein>
    <submittedName>
        <fullName evidence="1">Uncharacterized protein</fullName>
    </submittedName>
</protein>
<reference evidence="1 2" key="1">
    <citation type="journal article" date="2016" name="Mol. Biol. Evol.">
        <title>Comparative Genomics of Early-Diverging Mushroom-Forming Fungi Provides Insights into the Origins of Lignocellulose Decay Capabilities.</title>
        <authorList>
            <person name="Nagy L.G."/>
            <person name="Riley R."/>
            <person name="Tritt A."/>
            <person name="Adam C."/>
            <person name="Daum C."/>
            <person name="Floudas D."/>
            <person name="Sun H."/>
            <person name="Yadav J.S."/>
            <person name="Pangilinan J."/>
            <person name="Larsson K.H."/>
            <person name="Matsuura K."/>
            <person name="Barry K."/>
            <person name="Labutti K."/>
            <person name="Kuo R."/>
            <person name="Ohm R.A."/>
            <person name="Bhattacharya S.S."/>
            <person name="Shirouzu T."/>
            <person name="Yoshinaga Y."/>
            <person name="Martin F.M."/>
            <person name="Grigoriev I.V."/>
            <person name="Hibbett D.S."/>
        </authorList>
    </citation>
    <scope>NUCLEOTIDE SEQUENCE [LARGE SCALE GENOMIC DNA]</scope>
    <source>
        <strain evidence="1 2">CBS 109695</strain>
    </source>
</reference>
<evidence type="ECO:0000313" key="2">
    <source>
        <dbReference type="Proteomes" id="UP000076532"/>
    </source>
</evidence>
<name>A0A166PJG2_9AGAM</name>
<keyword evidence="2" id="KW-1185">Reference proteome</keyword>
<evidence type="ECO:0000313" key="1">
    <source>
        <dbReference type="EMBL" id="KZP26158.1"/>
    </source>
</evidence>
<dbReference type="OrthoDB" id="3327254at2759"/>
<sequence length="171" mass="17479">MSVYLPGVSQLLVMPNISIVNETSTPLRLGLLVGPSPAYWDNNVAERATFHAGVASVIYSFEACTVNKENEYSANDSLSRAGIMAGAVASGTAAVLVGTASALGSFGGLFGRGVGFGAAGYLWNGAQAAGAAAAAPRKGVVIKKDLIIGFSDLKFAVKMENGCYSLVALQN</sequence>